<name>A0AAW1M0W2_POPJA</name>
<reference evidence="1 2" key="1">
    <citation type="journal article" date="2024" name="BMC Genomics">
        <title>De novo assembly and annotation of Popillia japonica's genome with initial clues to its potential as an invasive pest.</title>
        <authorList>
            <person name="Cucini C."/>
            <person name="Boschi S."/>
            <person name="Funari R."/>
            <person name="Cardaioli E."/>
            <person name="Iannotti N."/>
            <person name="Marturano G."/>
            <person name="Paoli F."/>
            <person name="Bruttini M."/>
            <person name="Carapelli A."/>
            <person name="Frati F."/>
            <person name="Nardi F."/>
        </authorList>
    </citation>
    <scope>NUCLEOTIDE SEQUENCE [LARGE SCALE GENOMIC DNA]</scope>
    <source>
        <strain evidence="1">DMR45628</strain>
    </source>
</reference>
<keyword evidence="2" id="KW-1185">Reference proteome</keyword>
<organism evidence="1 2">
    <name type="scientific">Popillia japonica</name>
    <name type="common">Japanese beetle</name>
    <dbReference type="NCBI Taxonomy" id="7064"/>
    <lineage>
        <taxon>Eukaryota</taxon>
        <taxon>Metazoa</taxon>
        <taxon>Ecdysozoa</taxon>
        <taxon>Arthropoda</taxon>
        <taxon>Hexapoda</taxon>
        <taxon>Insecta</taxon>
        <taxon>Pterygota</taxon>
        <taxon>Neoptera</taxon>
        <taxon>Endopterygota</taxon>
        <taxon>Coleoptera</taxon>
        <taxon>Polyphaga</taxon>
        <taxon>Scarabaeiformia</taxon>
        <taxon>Scarabaeidae</taxon>
        <taxon>Rutelinae</taxon>
        <taxon>Popillia</taxon>
    </lineage>
</organism>
<evidence type="ECO:0008006" key="3">
    <source>
        <dbReference type="Google" id="ProtNLM"/>
    </source>
</evidence>
<dbReference type="Proteomes" id="UP001458880">
    <property type="component" value="Unassembled WGS sequence"/>
</dbReference>
<gene>
    <name evidence="1" type="ORF">QE152_g9080</name>
</gene>
<evidence type="ECO:0000313" key="2">
    <source>
        <dbReference type="Proteomes" id="UP001458880"/>
    </source>
</evidence>
<proteinExistence type="predicted"/>
<accession>A0AAW1M0W2</accession>
<sequence>MKRHAILFVDNCTAHKPEVRLNNVSKYAELDNNVAVFEDNDDEEQISSGEVNAGENDEADDSENAKNIPTSLEIENPVSEFVDDFFKSLDVTMLIDQPTRVTFESATLIDQIFTSDLGLIGRSGIIACDLSDHDIIFSELHVTSAALKPKFISYRNYANIDVDQFNRDLSSIPLQLIYRLENVNDKVALLESSLMSLF</sequence>
<dbReference type="AlphaFoldDB" id="A0AAW1M0W2"/>
<protein>
    <recommendedName>
        <fullName evidence="3">DDE-1 domain-containing protein</fullName>
    </recommendedName>
</protein>
<evidence type="ECO:0000313" key="1">
    <source>
        <dbReference type="EMBL" id="KAK9739356.1"/>
    </source>
</evidence>
<comment type="caution">
    <text evidence="1">The sequence shown here is derived from an EMBL/GenBank/DDBJ whole genome shotgun (WGS) entry which is preliminary data.</text>
</comment>
<dbReference type="EMBL" id="JASPKY010000076">
    <property type="protein sequence ID" value="KAK9739356.1"/>
    <property type="molecule type" value="Genomic_DNA"/>
</dbReference>